<dbReference type="GO" id="GO:0005634">
    <property type="term" value="C:nucleus"/>
    <property type="evidence" value="ECO:0007669"/>
    <property type="project" value="UniProtKB-SubCell"/>
</dbReference>
<sequence length="508" mass="57167">MECIWAFPRRAPVPSTSPSADQLLRLQQFATPDDSLPLAWSETLDPSFLPADGFDSMPLMRNLPWSEYNDDLSRGPLGDSLDYVTYTLAELDDGEFIRFFVDSLTLPLLEDVEARQKWSTVRHDVVGMARMSSMVRNAICAFSALLMARKGNVHVEDGIFYYQKASSALTSLAEPASLSYSHHREHALVVLFFLCYIDILETRMEAAHAHLKRAFNVFQGADKTTFSCTEKQFLLWIRLLDARAVSAGGEGLFLIDDNEAILTENSPACHGCNTDSPETHLDVVEDAVEDVLFQTLYHPGLVFFQKVQSFSGRISKIDPWHRSRGTVEDEIEVVNIGASIAAGLRSLYDHRPLLMDLAIAGKVTEPHLSRALSGSITRTYRTYLSNFYACRVHLHRVAYKSLPLTKEAEDALAHIRTMAHWIVDELDPSENLPVTMLWPLLMLGAEEGDEGERLWIKEQILRMEKVAGNARLTTKVLEEVQARQDAAKQRIDIRSVMHSVHNSCFAIV</sequence>
<accession>A0A1B5L3E2</accession>
<dbReference type="Proteomes" id="UP000054053">
    <property type="component" value="Unassembled WGS sequence"/>
</dbReference>
<dbReference type="GO" id="GO:0000976">
    <property type="term" value="F:transcription cis-regulatory region binding"/>
    <property type="evidence" value="ECO:0007669"/>
    <property type="project" value="TreeGrafter"/>
</dbReference>
<dbReference type="PANTHER" id="PTHR37534:SF49">
    <property type="entry name" value="LYSINE BIOSYNTHESIS REGULATORY PROTEIN LYS14"/>
    <property type="match status" value="1"/>
</dbReference>
<evidence type="ECO:0008006" key="5">
    <source>
        <dbReference type="Google" id="ProtNLM"/>
    </source>
</evidence>
<comment type="subcellular location">
    <subcellularLocation>
        <location evidence="1">Nucleus</location>
    </subcellularLocation>
</comment>
<dbReference type="GO" id="GO:0003700">
    <property type="term" value="F:DNA-binding transcription factor activity"/>
    <property type="evidence" value="ECO:0007669"/>
    <property type="project" value="TreeGrafter"/>
</dbReference>
<evidence type="ECO:0000313" key="3">
    <source>
        <dbReference type="EMBL" id="GAO18011.1"/>
    </source>
</evidence>
<evidence type="ECO:0000256" key="2">
    <source>
        <dbReference type="ARBA" id="ARBA00023242"/>
    </source>
</evidence>
<dbReference type="GO" id="GO:0045944">
    <property type="term" value="P:positive regulation of transcription by RNA polymerase II"/>
    <property type="evidence" value="ECO:0007669"/>
    <property type="project" value="TreeGrafter"/>
</dbReference>
<dbReference type="AlphaFoldDB" id="A0A1B5L3E2"/>
<comment type="caution">
    <text evidence="3">The sequence shown here is derived from an EMBL/GenBank/DDBJ whole genome shotgun (WGS) entry which is preliminary data.</text>
</comment>
<proteinExistence type="predicted"/>
<dbReference type="Pfam" id="PF11951">
    <property type="entry name" value="Fungal_trans_2"/>
    <property type="match status" value="1"/>
</dbReference>
<evidence type="ECO:0000313" key="4">
    <source>
        <dbReference type="Proteomes" id="UP000054053"/>
    </source>
</evidence>
<evidence type="ECO:0000256" key="1">
    <source>
        <dbReference type="ARBA" id="ARBA00004123"/>
    </source>
</evidence>
<keyword evidence="2" id="KW-0539">Nucleus</keyword>
<gene>
    <name evidence="3" type="ORF">UVI_02060330</name>
</gene>
<name>A0A1B5L3E2_USTVR</name>
<dbReference type="InterPro" id="IPR021858">
    <property type="entry name" value="Fun_TF"/>
</dbReference>
<dbReference type="EMBL" id="BBTG02000062">
    <property type="protein sequence ID" value="GAO18011.1"/>
    <property type="molecule type" value="Genomic_DNA"/>
</dbReference>
<protein>
    <recommendedName>
        <fullName evidence="5">C6 finger domain protein</fullName>
    </recommendedName>
</protein>
<dbReference type="PANTHER" id="PTHR37534">
    <property type="entry name" value="TRANSCRIPTIONAL ACTIVATOR PROTEIN UGA3"/>
    <property type="match status" value="1"/>
</dbReference>
<reference evidence="4" key="1">
    <citation type="journal article" date="2016" name="Genome Announc.">
        <title>Genome sequence of Ustilaginoidea virens IPU010, a rice pathogenic fungus causing false smut.</title>
        <authorList>
            <person name="Kumagai T."/>
            <person name="Ishii T."/>
            <person name="Terai G."/>
            <person name="Umemura M."/>
            <person name="Machida M."/>
            <person name="Asai K."/>
        </authorList>
    </citation>
    <scope>NUCLEOTIDE SEQUENCE [LARGE SCALE GENOMIC DNA]</scope>
    <source>
        <strain evidence="4">IPU010</strain>
    </source>
</reference>
<organism evidence="3 4">
    <name type="scientific">Ustilaginoidea virens</name>
    <name type="common">Rice false smut fungus</name>
    <name type="synonym">Villosiclava virens</name>
    <dbReference type="NCBI Taxonomy" id="1159556"/>
    <lineage>
        <taxon>Eukaryota</taxon>
        <taxon>Fungi</taxon>
        <taxon>Dikarya</taxon>
        <taxon>Ascomycota</taxon>
        <taxon>Pezizomycotina</taxon>
        <taxon>Sordariomycetes</taxon>
        <taxon>Hypocreomycetidae</taxon>
        <taxon>Hypocreales</taxon>
        <taxon>Clavicipitaceae</taxon>
        <taxon>Ustilaginoidea</taxon>
    </lineage>
</organism>